<name>A8F248_RICM5</name>
<dbReference type="GO" id="GO:0009295">
    <property type="term" value="C:nucleoid"/>
    <property type="evidence" value="ECO:0007669"/>
    <property type="project" value="UniProtKB-SubCell"/>
</dbReference>
<dbReference type="PANTHER" id="PTHR34701:SF1">
    <property type="entry name" value="TRANSCRIPTIONAL REGULATOR MRAZ"/>
    <property type="match status" value="1"/>
</dbReference>
<evidence type="ECO:0000256" key="5">
    <source>
        <dbReference type="ARBA" id="ARBA00023125"/>
    </source>
</evidence>
<evidence type="ECO:0000256" key="2">
    <source>
        <dbReference type="ARBA" id="ARBA00022490"/>
    </source>
</evidence>
<evidence type="ECO:0000313" key="10">
    <source>
        <dbReference type="Proteomes" id="UP000001311"/>
    </source>
</evidence>
<dbReference type="GO" id="GO:0003700">
    <property type="term" value="F:DNA-binding transcription factor activity"/>
    <property type="evidence" value="ECO:0007669"/>
    <property type="project" value="UniProtKB-UniRule"/>
</dbReference>
<dbReference type="AlphaFoldDB" id="A8F248"/>
<dbReference type="InterPro" id="IPR038619">
    <property type="entry name" value="MraZ_sf"/>
</dbReference>
<keyword evidence="5 7" id="KW-0238">DNA-binding</keyword>
<dbReference type="Proteomes" id="UP000001311">
    <property type="component" value="Chromosome"/>
</dbReference>
<keyword evidence="4 7" id="KW-0805">Transcription regulation</keyword>
<keyword evidence="6 7" id="KW-0804">Transcription</keyword>
<sequence length="168" mass="19142">MPIISYNFPLNPKLTQIIPMNVFLSKYVNGVDKKNRVSVPANYRAVLGKELFNGVIAYPSIRNNCIEVCGISHIEKLRQMIETLDPYSEERDAFETMIFGEAVQLSFDGEGRVILPQSLMKHAGIEEQACFVGKGVIFEIWQPQNFEKYLNAAQKIAHEKRLTLRNAH</sequence>
<evidence type="ECO:0000256" key="3">
    <source>
        <dbReference type="ARBA" id="ARBA00022737"/>
    </source>
</evidence>
<dbReference type="InterPro" id="IPR003444">
    <property type="entry name" value="MraZ"/>
</dbReference>
<dbReference type="InterPro" id="IPR035642">
    <property type="entry name" value="MraZ_N"/>
</dbReference>
<accession>A8F248</accession>
<dbReference type="GO" id="GO:0005737">
    <property type="term" value="C:cytoplasm"/>
    <property type="evidence" value="ECO:0007669"/>
    <property type="project" value="UniProtKB-UniRule"/>
</dbReference>
<reference evidence="9 10" key="1">
    <citation type="journal article" date="2007" name="Genome Res.">
        <title>Lateral gene transfer between obligate intracellular bacteria: evidence from the Rickettsia massiliae genome.</title>
        <authorList>
            <person name="Blanc G."/>
            <person name="Ogata H."/>
            <person name="Robert C."/>
            <person name="Audic S."/>
            <person name="Claverie J.-M."/>
            <person name="Raoult D."/>
        </authorList>
    </citation>
    <scope>NUCLEOTIDE SEQUENCE [LARGE SCALE GENOMIC DNA]</scope>
    <source>
        <strain evidence="10">Mtu5</strain>
    </source>
</reference>
<comment type="subunit">
    <text evidence="7">Forms oligomers.</text>
</comment>
<dbReference type="SUPFAM" id="SSF89447">
    <property type="entry name" value="AbrB/MazE/MraZ-like"/>
    <property type="match status" value="1"/>
</dbReference>
<comment type="subcellular location">
    <subcellularLocation>
        <location evidence="7">Cytoplasm</location>
        <location evidence="7">Nucleoid</location>
    </subcellularLocation>
</comment>
<dbReference type="EMBL" id="CP000683">
    <property type="protein sequence ID" value="ABV84984.1"/>
    <property type="molecule type" value="Genomic_DNA"/>
</dbReference>
<dbReference type="NCBIfam" id="NF001475">
    <property type="entry name" value="PRK00326.2-1"/>
    <property type="match status" value="1"/>
</dbReference>
<dbReference type="KEGG" id="rms:RMA_0896"/>
<dbReference type="Gene3D" id="3.40.1550.20">
    <property type="entry name" value="Transcriptional regulator MraZ domain"/>
    <property type="match status" value="1"/>
</dbReference>
<protein>
    <recommendedName>
        <fullName evidence="1 7">Transcriptional regulator MraZ</fullName>
    </recommendedName>
</protein>
<feature type="domain" description="SpoVT-AbrB" evidence="8">
    <location>
        <begin position="26"/>
        <end position="73"/>
    </location>
</feature>
<dbReference type="HAMAP" id="MF_01008">
    <property type="entry name" value="MraZ"/>
    <property type="match status" value="1"/>
</dbReference>
<evidence type="ECO:0000313" key="9">
    <source>
        <dbReference type="EMBL" id="ABV84984.1"/>
    </source>
</evidence>
<keyword evidence="10" id="KW-1185">Reference proteome</keyword>
<dbReference type="Pfam" id="PF02381">
    <property type="entry name" value="MraZ"/>
    <property type="match status" value="1"/>
</dbReference>
<evidence type="ECO:0000256" key="1">
    <source>
        <dbReference type="ARBA" id="ARBA00013860"/>
    </source>
</evidence>
<dbReference type="InterPro" id="IPR007159">
    <property type="entry name" value="SpoVT-AbrB_dom"/>
</dbReference>
<proteinExistence type="inferred from homology"/>
<dbReference type="CDD" id="cd16320">
    <property type="entry name" value="MraZ_N"/>
    <property type="match status" value="1"/>
</dbReference>
<gene>
    <name evidence="7 9" type="primary">mraZ</name>
    <name evidence="9" type="ordered locus">RMA_0896</name>
</gene>
<dbReference type="InterPro" id="IPR037914">
    <property type="entry name" value="SpoVT-AbrB_sf"/>
</dbReference>
<dbReference type="GO" id="GO:2000143">
    <property type="term" value="P:negative regulation of DNA-templated transcription initiation"/>
    <property type="evidence" value="ECO:0007669"/>
    <property type="project" value="TreeGrafter"/>
</dbReference>
<keyword evidence="3" id="KW-0677">Repeat</keyword>
<evidence type="ECO:0000256" key="6">
    <source>
        <dbReference type="ARBA" id="ARBA00023163"/>
    </source>
</evidence>
<dbReference type="GO" id="GO:0000976">
    <property type="term" value="F:transcription cis-regulatory region binding"/>
    <property type="evidence" value="ECO:0007669"/>
    <property type="project" value="TreeGrafter"/>
</dbReference>
<keyword evidence="2 7" id="KW-0963">Cytoplasm</keyword>
<dbReference type="PANTHER" id="PTHR34701">
    <property type="entry name" value="TRANSCRIPTIONAL REGULATOR MRAZ"/>
    <property type="match status" value="1"/>
</dbReference>
<dbReference type="InterPro" id="IPR035644">
    <property type="entry name" value="MraZ_C"/>
</dbReference>
<evidence type="ECO:0000256" key="4">
    <source>
        <dbReference type="ARBA" id="ARBA00023015"/>
    </source>
</evidence>
<dbReference type="CDD" id="cd16321">
    <property type="entry name" value="MraZ_C"/>
    <property type="match status" value="1"/>
</dbReference>
<evidence type="ECO:0000259" key="8">
    <source>
        <dbReference type="PROSITE" id="PS51740"/>
    </source>
</evidence>
<comment type="similarity">
    <text evidence="7">Belongs to the MraZ family.</text>
</comment>
<evidence type="ECO:0000256" key="7">
    <source>
        <dbReference type="HAMAP-Rule" id="MF_01008"/>
    </source>
</evidence>
<dbReference type="HOGENOM" id="CLU_107907_1_0_5"/>
<dbReference type="PROSITE" id="PS51740">
    <property type="entry name" value="SPOVT_ABRB"/>
    <property type="match status" value="2"/>
</dbReference>
<dbReference type="InterPro" id="IPR020603">
    <property type="entry name" value="MraZ_dom"/>
</dbReference>
<feature type="domain" description="SpoVT-AbrB" evidence="8">
    <location>
        <begin position="102"/>
        <end position="145"/>
    </location>
</feature>
<organism evidence="9 10">
    <name type="scientific">Rickettsia massiliae (strain Mtu5)</name>
    <dbReference type="NCBI Taxonomy" id="416276"/>
    <lineage>
        <taxon>Bacteria</taxon>
        <taxon>Pseudomonadati</taxon>
        <taxon>Pseudomonadota</taxon>
        <taxon>Alphaproteobacteria</taxon>
        <taxon>Rickettsiales</taxon>
        <taxon>Rickettsiaceae</taxon>
        <taxon>Rickettsieae</taxon>
        <taxon>Rickettsia</taxon>
        <taxon>spotted fever group</taxon>
    </lineage>
</organism>